<dbReference type="OrthoDB" id="419598at2759"/>
<reference evidence="2" key="1">
    <citation type="journal article" date="2021" name="New Phytol.">
        <title>Evolutionary innovations through gain and loss of genes in the ectomycorrhizal Boletales.</title>
        <authorList>
            <person name="Wu G."/>
            <person name="Miyauchi S."/>
            <person name="Morin E."/>
            <person name="Kuo A."/>
            <person name="Drula E."/>
            <person name="Varga T."/>
            <person name="Kohler A."/>
            <person name="Feng B."/>
            <person name="Cao Y."/>
            <person name="Lipzen A."/>
            <person name="Daum C."/>
            <person name="Hundley H."/>
            <person name="Pangilinan J."/>
            <person name="Johnson J."/>
            <person name="Barry K."/>
            <person name="LaButti K."/>
            <person name="Ng V."/>
            <person name="Ahrendt S."/>
            <person name="Min B."/>
            <person name="Choi I.G."/>
            <person name="Park H."/>
            <person name="Plett J.M."/>
            <person name="Magnuson J."/>
            <person name="Spatafora J.W."/>
            <person name="Nagy L.G."/>
            <person name="Henrissat B."/>
            <person name="Grigoriev I.V."/>
            <person name="Yang Z.L."/>
            <person name="Xu J."/>
            <person name="Martin F.M."/>
        </authorList>
    </citation>
    <scope>NUCLEOTIDE SEQUENCE</scope>
    <source>
        <strain evidence="2">KKN 215</strain>
    </source>
</reference>
<dbReference type="Gene3D" id="3.90.25.10">
    <property type="entry name" value="UDP-galactose 4-epimerase, domain 1"/>
    <property type="match status" value="1"/>
</dbReference>
<evidence type="ECO:0000313" key="2">
    <source>
        <dbReference type="EMBL" id="KAH8087883.1"/>
    </source>
</evidence>
<dbReference type="EMBL" id="JAEVFJ010000040">
    <property type="protein sequence ID" value="KAH8087883.1"/>
    <property type="molecule type" value="Genomic_DNA"/>
</dbReference>
<gene>
    <name evidence="2" type="ORF">BXZ70DRAFT_539927</name>
</gene>
<dbReference type="SUPFAM" id="SSF51735">
    <property type="entry name" value="NAD(P)-binding Rossmann-fold domains"/>
    <property type="match status" value="1"/>
</dbReference>
<name>A0A8K0XLC3_9AGAR</name>
<comment type="caution">
    <text evidence="2">The sequence shown here is derived from an EMBL/GenBank/DDBJ whole genome shotgun (WGS) entry which is preliminary data.</text>
</comment>
<dbReference type="PANTHER" id="PTHR47129:SF1">
    <property type="entry name" value="NMRA-LIKE DOMAIN-CONTAINING PROTEIN"/>
    <property type="match status" value="1"/>
</dbReference>
<dbReference type="InterPro" id="IPR008030">
    <property type="entry name" value="NmrA-like"/>
</dbReference>
<protein>
    <submittedName>
        <fullName evidence="2">NmrA-like family protein</fullName>
    </submittedName>
</protein>
<dbReference type="AlphaFoldDB" id="A0A8K0XLC3"/>
<evidence type="ECO:0000313" key="3">
    <source>
        <dbReference type="Proteomes" id="UP000813824"/>
    </source>
</evidence>
<organism evidence="2 3">
    <name type="scientific">Cristinia sonorae</name>
    <dbReference type="NCBI Taxonomy" id="1940300"/>
    <lineage>
        <taxon>Eukaryota</taxon>
        <taxon>Fungi</taxon>
        <taxon>Dikarya</taxon>
        <taxon>Basidiomycota</taxon>
        <taxon>Agaricomycotina</taxon>
        <taxon>Agaricomycetes</taxon>
        <taxon>Agaricomycetidae</taxon>
        <taxon>Agaricales</taxon>
        <taxon>Pleurotineae</taxon>
        <taxon>Stephanosporaceae</taxon>
        <taxon>Cristinia</taxon>
    </lineage>
</organism>
<dbReference type="Pfam" id="PF05368">
    <property type="entry name" value="NmrA"/>
    <property type="match status" value="1"/>
</dbReference>
<feature type="domain" description="NmrA-like" evidence="1">
    <location>
        <begin position="26"/>
        <end position="261"/>
    </location>
</feature>
<dbReference type="Proteomes" id="UP000813824">
    <property type="component" value="Unassembled WGS sequence"/>
</dbReference>
<sequence>MLCRQLDSLPTSHFPSLHVKMVKYVLTGATGVLGSRIFKELLQTVPASDIAVSLYNPSGPSEEIRASGVEVRHGDYTQPSTLVTAFSNATKLLIISYPSISLSRVELHKAAIDAAKTAGVEHVYYTSLAYADDSLAAVMHSHLETEKYLKASGLKYTIVREGMYNEVWPLYLGVFDLKTLEGEGELTLPIPIGDGKIAWAAQDDLGAGTARILAAPSGYENRTVVLTGSRATSLGEVVAKISGVLQRKVSLQIVPEEMFVQYQTGKLPEETLRGP</sequence>
<dbReference type="InterPro" id="IPR052718">
    <property type="entry name" value="NmrA-type_oxidoreductase"/>
</dbReference>
<dbReference type="InterPro" id="IPR036291">
    <property type="entry name" value="NAD(P)-bd_dom_sf"/>
</dbReference>
<dbReference type="Gene3D" id="3.40.50.720">
    <property type="entry name" value="NAD(P)-binding Rossmann-like Domain"/>
    <property type="match status" value="1"/>
</dbReference>
<accession>A0A8K0XLC3</accession>
<keyword evidence="3" id="KW-1185">Reference proteome</keyword>
<dbReference type="PANTHER" id="PTHR47129">
    <property type="entry name" value="QUINONE OXIDOREDUCTASE 2"/>
    <property type="match status" value="1"/>
</dbReference>
<evidence type="ECO:0000259" key="1">
    <source>
        <dbReference type="Pfam" id="PF05368"/>
    </source>
</evidence>
<proteinExistence type="predicted"/>